<feature type="transmembrane region" description="Helical" evidence="1">
    <location>
        <begin position="247"/>
        <end position="267"/>
    </location>
</feature>
<organism evidence="2 3">
    <name type="scientific">Magnetococcus marinus (strain ATCC BAA-1437 / JCM 17883 / MC-1)</name>
    <dbReference type="NCBI Taxonomy" id="156889"/>
    <lineage>
        <taxon>Bacteria</taxon>
        <taxon>Pseudomonadati</taxon>
        <taxon>Pseudomonadota</taxon>
        <taxon>Magnetococcia</taxon>
        <taxon>Magnetococcales</taxon>
        <taxon>Magnetococcaceae</taxon>
        <taxon>Magnetococcus</taxon>
    </lineage>
</organism>
<feature type="transmembrane region" description="Helical" evidence="1">
    <location>
        <begin position="215"/>
        <end position="235"/>
    </location>
</feature>
<keyword evidence="3" id="KW-1185">Reference proteome</keyword>
<dbReference type="KEGG" id="mgm:Mmc1_2459"/>
<dbReference type="AlphaFoldDB" id="A0LAG6"/>
<evidence type="ECO:0000256" key="1">
    <source>
        <dbReference type="SAM" id="Phobius"/>
    </source>
</evidence>
<dbReference type="STRING" id="156889.Mmc1_2459"/>
<evidence type="ECO:0000313" key="2">
    <source>
        <dbReference type="EMBL" id="ABK44959.1"/>
    </source>
</evidence>
<dbReference type="RefSeq" id="WP_011714078.1">
    <property type="nucleotide sequence ID" value="NC_008576.1"/>
</dbReference>
<keyword evidence="1" id="KW-0472">Membrane</keyword>
<feature type="transmembrane region" description="Helical" evidence="1">
    <location>
        <begin position="71"/>
        <end position="91"/>
    </location>
</feature>
<dbReference type="EMBL" id="CP000471">
    <property type="protein sequence ID" value="ABK44959.1"/>
    <property type="molecule type" value="Genomic_DNA"/>
</dbReference>
<name>A0LAG6_MAGMM</name>
<feature type="transmembrane region" description="Helical" evidence="1">
    <location>
        <begin position="12"/>
        <end position="36"/>
    </location>
</feature>
<gene>
    <name evidence="2" type="ordered locus">Mmc1_2459</name>
</gene>
<reference evidence="2 3" key="2">
    <citation type="journal article" date="2012" name="Int. J. Syst. Evol. Microbiol.">
        <title>Magnetococcus marinus gen. nov., sp. nov., a marine, magnetotactic bacterium that represents a novel lineage (Magnetococcaceae fam. nov.; Magnetococcales ord. nov.) at the base of the Alphaproteobacteria.</title>
        <authorList>
            <person name="Bazylinski D.A."/>
            <person name="Williams T.J."/>
            <person name="Lefevre C.T."/>
            <person name="Berg R.J."/>
            <person name="Zhang C.L."/>
            <person name="Bowser S.S."/>
            <person name="Dean A.J."/>
            <person name="Beveridge T.J."/>
        </authorList>
    </citation>
    <scope>NUCLEOTIDE SEQUENCE [LARGE SCALE GENOMIC DNA]</scope>
    <source>
        <strain evidence="3">ATCC BAA-1437 / JCM 17883 / MC-1</strain>
    </source>
</reference>
<keyword evidence="1" id="KW-0812">Transmembrane</keyword>
<dbReference type="Pfam" id="PF09991">
    <property type="entry name" value="DUF2232"/>
    <property type="match status" value="1"/>
</dbReference>
<accession>A0LAG6</accession>
<proteinExistence type="predicted"/>
<reference evidence="3" key="1">
    <citation type="journal article" date="2009" name="Appl. Environ. Microbiol.">
        <title>Complete genome sequence of the chemolithoautotrophic marine magnetotactic coccus strain MC-1.</title>
        <authorList>
            <person name="Schubbe S."/>
            <person name="Williams T.J."/>
            <person name="Xie G."/>
            <person name="Kiss H.E."/>
            <person name="Brettin T.S."/>
            <person name="Martinez D."/>
            <person name="Ross C.A."/>
            <person name="Schuler D."/>
            <person name="Cox B.L."/>
            <person name="Nealson K.H."/>
            <person name="Bazylinski D.A."/>
        </authorList>
    </citation>
    <scope>NUCLEOTIDE SEQUENCE [LARGE SCALE GENOMIC DNA]</scope>
    <source>
        <strain evidence="3">ATCC BAA-1437 / JCM 17883 / MC-1</strain>
    </source>
</reference>
<evidence type="ECO:0000313" key="3">
    <source>
        <dbReference type="Proteomes" id="UP000002586"/>
    </source>
</evidence>
<dbReference type="Proteomes" id="UP000002586">
    <property type="component" value="Chromosome"/>
</dbReference>
<feature type="transmembrane region" description="Helical" evidence="1">
    <location>
        <begin position="279"/>
        <end position="302"/>
    </location>
</feature>
<dbReference type="HOGENOM" id="CLU_868193_0_0_5"/>
<sequence precursor="true">MERILYHPAVSGLLAALMAVVVIHGAQLAPLALMLVSLPIYMTGFRNGSRAALLALTVPVFALLLEGREPLVLFLGLGPYLLLPWLVVRWVRERGLGLQQAMGYGFLLGSVAVVLITLNGPTADPDSVLNHYLDLQKNAMVTEVTKQQTASALSPEQQAAFVNAVEQIVHTMRYLFAALVVLAWFLIQTLNLHLSRVMLSAQGAWHGEGEEALRALRLPQFWVWVVLLLVTFSYVGTGSLQQVAVNLLIFSLIPYLFQGWAVLDSWFRFKRIKRAIRLLFWAMVLLFWLQQFMLMLVLMGLFDTWFDFRQKMVESQNREG</sequence>
<evidence type="ECO:0008006" key="4">
    <source>
        <dbReference type="Google" id="ProtNLM"/>
    </source>
</evidence>
<keyword evidence="1" id="KW-1133">Transmembrane helix</keyword>
<feature type="transmembrane region" description="Helical" evidence="1">
    <location>
        <begin position="174"/>
        <end position="194"/>
    </location>
</feature>
<feature type="transmembrane region" description="Helical" evidence="1">
    <location>
        <begin position="103"/>
        <end position="123"/>
    </location>
</feature>
<dbReference type="eggNOG" id="COG4241">
    <property type="taxonomic scope" value="Bacteria"/>
</dbReference>
<protein>
    <recommendedName>
        <fullName evidence="4">DUF2232 domain-containing protein</fullName>
    </recommendedName>
</protein>
<dbReference type="InterPro" id="IPR018710">
    <property type="entry name" value="DUF2232"/>
</dbReference>